<dbReference type="CDD" id="cd19411">
    <property type="entry name" value="MCP2201-like_sensor"/>
    <property type="match status" value="1"/>
</dbReference>
<evidence type="ECO:0000256" key="2">
    <source>
        <dbReference type="ARBA" id="ARBA00022481"/>
    </source>
</evidence>
<organism evidence="8 9">
    <name type="scientific">Pelomonas aquatica</name>
    <dbReference type="NCBI Taxonomy" id="431058"/>
    <lineage>
        <taxon>Bacteria</taxon>
        <taxon>Pseudomonadati</taxon>
        <taxon>Pseudomonadota</taxon>
        <taxon>Betaproteobacteria</taxon>
        <taxon>Burkholderiales</taxon>
        <taxon>Sphaerotilaceae</taxon>
        <taxon>Roseateles</taxon>
    </lineage>
</organism>
<dbReference type="PANTHER" id="PTHR43531">
    <property type="entry name" value="PROTEIN ICFG"/>
    <property type="match status" value="1"/>
</dbReference>
<feature type="domain" description="HAMP" evidence="7">
    <location>
        <begin position="212"/>
        <end position="264"/>
    </location>
</feature>
<dbReference type="RefSeq" id="WP_276597587.1">
    <property type="nucleotide sequence ID" value="NZ_JAPPUW010000028.1"/>
</dbReference>
<dbReference type="GO" id="GO:0007165">
    <property type="term" value="P:signal transduction"/>
    <property type="evidence" value="ECO:0007669"/>
    <property type="project" value="UniProtKB-KW"/>
</dbReference>
<dbReference type="PROSITE" id="PS50111">
    <property type="entry name" value="CHEMOTAXIS_TRANSDUC_2"/>
    <property type="match status" value="1"/>
</dbReference>
<keyword evidence="4" id="KW-0807">Transducer</keyword>
<dbReference type="PRINTS" id="PR00260">
    <property type="entry name" value="CHEMTRNSDUCR"/>
</dbReference>
<dbReference type="AlphaFoldDB" id="A0A9X4R9E0"/>
<dbReference type="GO" id="GO:0004888">
    <property type="term" value="F:transmembrane signaling receptor activity"/>
    <property type="evidence" value="ECO:0007669"/>
    <property type="project" value="InterPro"/>
</dbReference>
<dbReference type="GO" id="GO:0006935">
    <property type="term" value="P:chemotaxis"/>
    <property type="evidence" value="ECO:0007669"/>
    <property type="project" value="InterPro"/>
</dbReference>
<dbReference type="PROSITE" id="PS50885">
    <property type="entry name" value="HAMP"/>
    <property type="match status" value="1"/>
</dbReference>
<evidence type="ECO:0000313" key="8">
    <source>
        <dbReference type="EMBL" id="MDG0864268.1"/>
    </source>
</evidence>
<protein>
    <submittedName>
        <fullName evidence="8">HAMP domain-containing protein</fullName>
    </submittedName>
</protein>
<evidence type="ECO:0000256" key="3">
    <source>
        <dbReference type="ARBA" id="ARBA00029447"/>
    </source>
</evidence>
<keyword evidence="9" id="KW-1185">Reference proteome</keyword>
<evidence type="ECO:0000256" key="1">
    <source>
        <dbReference type="ARBA" id="ARBA00004370"/>
    </source>
</evidence>
<dbReference type="CDD" id="cd06225">
    <property type="entry name" value="HAMP"/>
    <property type="match status" value="1"/>
</dbReference>
<dbReference type="InterPro" id="IPR051310">
    <property type="entry name" value="MCP_chemotaxis"/>
</dbReference>
<dbReference type="CDD" id="cd11386">
    <property type="entry name" value="MCP_signal"/>
    <property type="match status" value="1"/>
</dbReference>
<comment type="caution">
    <text evidence="8">The sequence shown here is derived from an EMBL/GenBank/DDBJ whole genome shotgun (WGS) entry which is preliminary data.</text>
</comment>
<dbReference type="InterPro" id="IPR047347">
    <property type="entry name" value="YvaQ-like_sensor"/>
</dbReference>
<dbReference type="SMART" id="SM00283">
    <property type="entry name" value="MA"/>
    <property type="match status" value="1"/>
</dbReference>
<comment type="subcellular location">
    <subcellularLocation>
        <location evidence="1">Membrane</location>
    </subcellularLocation>
</comment>
<sequence length="513" mass="54490">MRISDWKIGTRLALAFTVVIALLCASLLGSVAVLDRIGATMEEVVNDNYAQIALSNRIKEVGDQGALTLGRMLLATDPQRQKKYADDYAAIRAANTENLKKLEDSLHSPAARQIFEEQGAARKAYGAQVRRVLDLIAAGKRDEAIALYEGELAEPQARYYALLDKMVAHHAQGMLDDVNEAKARSRQAVCLMVGGSLLAIVLGVVTALLITRSVTRPIHRAIDLAEAVAAGDLTYRVEHVGHDEVGRLMGALQRMVESLHGIVTQVRSGADNIHVAAQNVSRGNEDLAVRTEQQASALEQTAAAMEQLTSAVKLASDNAGHANHSATSASDIAAAGGEVVGQVVHTMNSISVSSRRIVEIIGVIDGIAFQTNILALNAAVEAARAGEQGRGFAVVAAEVRNLAQRSAQSAKEIKALIDDSAQQVDVGSKMVEQAGATMRQVVSSIARVSSVVAEITSSSQEQSAGIEQVNVAISQMDDSTQRNAVLVEQSADAARALQLQASRLNDMVRAFVL</sequence>
<dbReference type="SMART" id="SM00304">
    <property type="entry name" value="HAMP"/>
    <property type="match status" value="1"/>
</dbReference>
<dbReference type="FunFam" id="1.10.287.950:FF:000001">
    <property type="entry name" value="Methyl-accepting chemotaxis sensory transducer"/>
    <property type="match status" value="1"/>
</dbReference>
<feature type="domain" description="Methyl-accepting transducer" evidence="6">
    <location>
        <begin position="269"/>
        <end position="498"/>
    </location>
</feature>
<dbReference type="EMBL" id="SGUG01000029">
    <property type="protein sequence ID" value="MDG0864268.1"/>
    <property type="molecule type" value="Genomic_DNA"/>
</dbReference>
<feature type="transmembrane region" description="Helical" evidence="5">
    <location>
        <begin position="12"/>
        <end position="34"/>
    </location>
</feature>
<proteinExistence type="inferred from homology"/>
<dbReference type="InterPro" id="IPR004090">
    <property type="entry name" value="Chemotax_Me-accpt_rcpt"/>
</dbReference>
<dbReference type="Gene3D" id="1.10.287.950">
    <property type="entry name" value="Methyl-accepting chemotaxis protein"/>
    <property type="match status" value="1"/>
</dbReference>
<dbReference type="Proteomes" id="UP001152766">
    <property type="component" value="Unassembled WGS sequence"/>
</dbReference>
<keyword evidence="5" id="KW-1133">Transmembrane helix</keyword>
<dbReference type="InterPro" id="IPR024478">
    <property type="entry name" value="HlyB_4HB_MCP"/>
</dbReference>
<keyword evidence="2" id="KW-0488">Methylation</keyword>
<evidence type="ECO:0000259" key="7">
    <source>
        <dbReference type="PROSITE" id="PS50885"/>
    </source>
</evidence>
<dbReference type="GO" id="GO:0005886">
    <property type="term" value="C:plasma membrane"/>
    <property type="evidence" value="ECO:0007669"/>
    <property type="project" value="TreeGrafter"/>
</dbReference>
<dbReference type="SUPFAM" id="SSF58104">
    <property type="entry name" value="Methyl-accepting chemotaxis protein (MCP) signaling domain"/>
    <property type="match status" value="1"/>
</dbReference>
<evidence type="ECO:0000256" key="5">
    <source>
        <dbReference type="SAM" id="Phobius"/>
    </source>
</evidence>
<dbReference type="Pfam" id="PF00015">
    <property type="entry name" value="MCPsignal"/>
    <property type="match status" value="1"/>
</dbReference>
<dbReference type="PANTHER" id="PTHR43531:SF14">
    <property type="entry name" value="METHYL-ACCEPTING CHEMOTAXIS PROTEIN I-RELATED"/>
    <property type="match status" value="1"/>
</dbReference>
<accession>A0A9X4R9E0</accession>
<name>A0A9X4R9E0_9BURK</name>
<dbReference type="Pfam" id="PF00672">
    <property type="entry name" value="HAMP"/>
    <property type="match status" value="1"/>
</dbReference>
<dbReference type="InterPro" id="IPR004089">
    <property type="entry name" value="MCPsignal_dom"/>
</dbReference>
<keyword evidence="5" id="KW-0472">Membrane</keyword>
<dbReference type="Pfam" id="PF12729">
    <property type="entry name" value="4HB_MCP_1"/>
    <property type="match status" value="1"/>
</dbReference>
<dbReference type="InterPro" id="IPR003660">
    <property type="entry name" value="HAMP_dom"/>
</dbReference>
<evidence type="ECO:0000259" key="6">
    <source>
        <dbReference type="PROSITE" id="PS50111"/>
    </source>
</evidence>
<comment type="similarity">
    <text evidence="3">Belongs to the methyl-accepting chemotaxis (MCP) protein family.</text>
</comment>
<keyword evidence="5" id="KW-0812">Transmembrane</keyword>
<evidence type="ECO:0000256" key="4">
    <source>
        <dbReference type="PROSITE-ProRule" id="PRU00284"/>
    </source>
</evidence>
<gene>
    <name evidence="8" type="ORF">EXJ73_17540</name>
</gene>
<evidence type="ECO:0000313" key="9">
    <source>
        <dbReference type="Proteomes" id="UP001152766"/>
    </source>
</evidence>
<reference evidence="8" key="1">
    <citation type="submission" date="2019-02" db="EMBL/GenBank/DDBJ databases">
        <title>Draft genome of the type strain Pelomonas aquatica CCUG 52575T.</title>
        <authorList>
            <person name="Gomila M."/>
            <person name="Lalucat J."/>
        </authorList>
    </citation>
    <scope>NUCLEOTIDE SEQUENCE</scope>
    <source>
        <strain evidence="8">CCUG 52575</strain>
    </source>
</reference>
<feature type="transmembrane region" description="Helical" evidence="5">
    <location>
        <begin position="189"/>
        <end position="210"/>
    </location>
</feature>